<dbReference type="OrthoDB" id="757625at2759"/>
<feature type="region of interest" description="Disordered" evidence="1">
    <location>
        <begin position="19"/>
        <end position="100"/>
    </location>
</feature>
<reference evidence="2" key="1">
    <citation type="journal article" date="2012" name="Nat. Biotechnol.">
        <title>Reference genome sequence of the model plant Setaria.</title>
        <authorList>
            <person name="Bennetzen J.L."/>
            <person name="Schmutz J."/>
            <person name="Wang H."/>
            <person name="Percifield R."/>
            <person name="Hawkins J."/>
            <person name="Pontaroli A.C."/>
            <person name="Estep M."/>
            <person name="Feng L."/>
            <person name="Vaughn J.N."/>
            <person name="Grimwood J."/>
            <person name="Jenkins J."/>
            <person name="Barry K."/>
            <person name="Lindquist E."/>
            <person name="Hellsten U."/>
            <person name="Deshpande S."/>
            <person name="Wang X."/>
            <person name="Wu X."/>
            <person name="Mitros T."/>
            <person name="Triplett J."/>
            <person name="Yang X."/>
            <person name="Ye C.Y."/>
            <person name="Mauro-Herrera M."/>
            <person name="Wang L."/>
            <person name="Li P."/>
            <person name="Sharma M."/>
            <person name="Sharma R."/>
            <person name="Ronald P.C."/>
            <person name="Panaud O."/>
            <person name="Kellogg E.A."/>
            <person name="Brutnell T.P."/>
            <person name="Doust A.N."/>
            <person name="Tuskan G.A."/>
            <person name="Rokhsar D."/>
            <person name="Devos K.M."/>
        </authorList>
    </citation>
    <scope>NUCLEOTIDE SEQUENCE [LARGE SCALE GENOMIC DNA]</scope>
    <source>
        <strain evidence="2">Yugu1</strain>
    </source>
</reference>
<accession>A0A368QQC9</accession>
<organism evidence="2">
    <name type="scientific">Setaria italica</name>
    <name type="common">Foxtail millet</name>
    <name type="synonym">Panicum italicum</name>
    <dbReference type="NCBI Taxonomy" id="4555"/>
    <lineage>
        <taxon>Eukaryota</taxon>
        <taxon>Viridiplantae</taxon>
        <taxon>Streptophyta</taxon>
        <taxon>Embryophyta</taxon>
        <taxon>Tracheophyta</taxon>
        <taxon>Spermatophyta</taxon>
        <taxon>Magnoliopsida</taxon>
        <taxon>Liliopsida</taxon>
        <taxon>Poales</taxon>
        <taxon>Poaceae</taxon>
        <taxon>PACMAD clade</taxon>
        <taxon>Panicoideae</taxon>
        <taxon>Panicodae</taxon>
        <taxon>Paniceae</taxon>
        <taxon>Cenchrinae</taxon>
        <taxon>Setaria</taxon>
    </lineage>
</organism>
<sequence>MREGEVVVNFHATACVTSAPARERTNRRVGSRPRPAGFRSARESSRPVRPSNPIRSAMHFFSSRSGQFITPHPPPPSSGDQPTNRHLSKQSKKPEATHASNWTAAKFQSIRSFGRSADMDKVLAFSILSASPADIAAGAGAFPTTRLSWRRGGGGQGDSAEATRQRDGEKQGGSPRPHGHGGGKDEPAAFLPRFAPEFDGIDCFETIVSH</sequence>
<evidence type="ECO:0000256" key="1">
    <source>
        <dbReference type="SAM" id="MobiDB-lite"/>
    </source>
</evidence>
<reference evidence="2" key="2">
    <citation type="submission" date="2015-07" db="EMBL/GenBank/DDBJ databases">
        <authorList>
            <person name="Noorani M."/>
        </authorList>
    </citation>
    <scope>NUCLEOTIDE SEQUENCE</scope>
    <source>
        <strain evidence="2">Yugu1</strain>
    </source>
</reference>
<dbReference type="AlphaFoldDB" id="A0A368QQC9"/>
<proteinExistence type="predicted"/>
<dbReference type="PANTHER" id="PTHR33641">
    <property type="entry name" value="OS06G0133500 PROTEIN"/>
    <property type="match status" value="1"/>
</dbReference>
<dbReference type="PANTHER" id="PTHR33641:SF15">
    <property type="entry name" value="AVR9_CF-9 RAPIDLY ELICITED PROTEIN"/>
    <property type="match status" value="1"/>
</dbReference>
<feature type="region of interest" description="Disordered" evidence="1">
    <location>
        <begin position="145"/>
        <end position="191"/>
    </location>
</feature>
<dbReference type="EMBL" id="CM003531">
    <property type="protein sequence ID" value="RCV20024.1"/>
    <property type="molecule type" value="Genomic_DNA"/>
</dbReference>
<protein>
    <submittedName>
        <fullName evidence="2">Uncharacterized protein</fullName>
    </submittedName>
</protein>
<gene>
    <name evidence="2" type="ORF">SETIT_4G022800v2</name>
</gene>
<name>A0A368QQC9_SETIT</name>
<feature type="compositionally biased region" description="Basic and acidic residues" evidence="1">
    <location>
        <begin position="161"/>
        <end position="170"/>
    </location>
</feature>
<evidence type="ECO:0000313" key="2">
    <source>
        <dbReference type="EMBL" id="RCV20024.1"/>
    </source>
</evidence>